<proteinExistence type="predicted"/>
<reference evidence="1" key="1">
    <citation type="journal article" date="2021" name="Proc. Natl. Acad. Sci. U.S.A.">
        <title>A Catalog of Tens of Thousands of Viruses from Human Metagenomes Reveals Hidden Associations with Chronic Diseases.</title>
        <authorList>
            <person name="Tisza M.J."/>
            <person name="Buck C.B."/>
        </authorList>
    </citation>
    <scope>NUCLEOTIDE SEQUENCE</scope>
    <source>
        <strain evidence="1">CtwNf2</strain>
    </source>
</reference>
<accession>A0A8S5RRP4</accession>
<sequence length="150" mass="17980">MTKRITRKKLQEILQAANPFLHIEVIKKHVEQGRYKSNTDFYMIKVDDLYFYTHRSYQLNRLVDGLAYNEIDGKVNLFTEELENVDKYINVPMEFLYRKYSMYSLHDDKLIMKADTQAELSEYAHNCSIGCEWYIVNNFTGERVATHRYE</sequence>
<name>A0A8S5RRP4_9CAUD</name>
<dbReference type="EMBL" id="BK057791">
    <property type="protein sequence ID" value="DAE91925.1"/>
    <property type="molecule type" value="Genomic_DNA"/>
</dbReference>
<evidence type="ECO:0000313" key="1">
    <source>
        <dbReference type="EMBL" id="DAE91925.1"/>
    </source>
</evidence>
<protein>
    <submittedName>
        <fullName evidence="1">Uncharacterized protein</fullName>
    </submittedName>
</protein>
<organism evidence="1">
    <name type="scientific">Siphoviridae sp. ctwNf2</name>
    <dbReference type="NCBI Taxonomy" id="2827597"/>
    <lineage>
        <taxon>Viruses</taxon>
        <taxon>Duplodnaviria</taxon>
        <taxon>Heunggongvirae</taxon>
        <taxon>Uroviricota</taxon>
        <taxon>Caudoviricetes</taxon>
    </lineage>
</organism>